<evidence type="ECO:0000313" key="3">
    <source>
        <dbReference type="Proteomes" id="UP000285278"/>
    </source>
</evidence>
<organism evidence="2 3">
    <name type="scientific">Corynebacterium falsenii</name>
    <dbReference type="NCBI Taxonomy" id="108486"/>
    <lineage>
        <taxon>Bacteria</taxon>
        <taxon>Bacillati</taxon>
        <taxon>Actinomycetota</taxon>
        <taxon>Actinomycetes</taxon>
        <taxon>Mycobacteriales</taxon>
        <taxon>Corynebacteriaceae</taxon>
        <taxon>Corynebacterium</taxon>
    </lineage>
</organism>
<feature type="transmembrane region" description="Helical" evidence="1">
    <location>
        <begin position="31"/>
        <end position="56"/>
    </location>
</feature>
<accession>A0A418Q9J4</accession>
<dbReference type="InterPro" id="IPR005133">
    <property type="entry name" value="PhaG_MnhG_YufB"/>
</dbReference>
<feature type="transmembrane region" description="Helical" evidence="1">
    <location>
        <begin position="68"/>
        <end position="88"/>
    </location>
</feature>
<keyword evidence="1" id="KW-1133">Transmembrane helix</keyword>
<dbReference type="NCBIfam" id="NF009319">
    <property type="entry name" value="PRK12674.2-4"/>
    <property type="match status" value="1"/>
</dbReference>
<dbReference type="Proteomes" id="UP000285278">
    <property type="component" value="Unassembled WGS sequence"/>
</dbReference>
<dbReference type="GO" id="GO:0098662">
    <property type="term" value="P:inorganic cation transmembrane transport"/>
    <property type="evidence" value="ECO:0007669"/>
    <property type="project" value="InterPro"/>
</dbReference>
<dbReference type="GO" id="GO:0015297">
    <property type="term" value="F:antiporter activity"/>
    <property type="evidence" value="ECO:0007669"/>
    <property type="project" value="InterPro"/>
</dbReference>
<dbReference type="AlphaFoldDB" id="A0A418Q9J4"/>
<dbReference type="RefSeq" id="WP_052337596.1">
    <property type="nucleotide sequence ID" value="NZ_CBCRUA010000002.1"/>
</dbReference>
<dbReference type="EMBL" id="QXJK01000002">
    <property type="protein sequence ID" value="RIX36281.1"/>
    <property type="molecule type" value="Genomic_DNA"/>
</dbReference>
<sequence length="144" mass="15024">MTTIVNTPLASGQSFVLAAAQEQVQYSDPSWFAVILTGALAITGSIFIFVTARAMYLAPDALSQVNMVGPAVGLGLPLLIAANLVYSFATEGFVLGYLIRAIVAITALLVVSSVGSSVMGRALHATHWDHTVPLSGGKRAKDSF</sequence>
<dbReference type="OrthoDB" id="4409724at2"/>
<evidence type="ECO:0000256" key="1">
    <source>
        <dbReference type="SAM" id="Phobius"/>
    </source>
</evidence>
<keyword evidence="1" id="KW-0472">Membrane</keyword>
<dbReference type="STRING" id="1451189.CFAL_11145"/>
<proteinExistence type="predicted"/>
<dbReference type="Pfam" id="PF03334">
    <property type="entry name" value="PhaG_MnhG_YufB"/>
    <property type="match status" value="1"/>
</dbReference>
<keyword evidence="1" id="KW-0812">Transmembrane</keyword>
<keyword evidence="3" id="KW-1185">Reference proteome</keyword>
<evidence type="ECO:0000313" key="2">
    <source>
        <dbReference type="EMBL" id="RIX36281.1"/>
    </source>
</evidence>
<feature type="transmembrane region" description="Helical" evidence="1">
    <location>
        <begin position="94"/>
        <end position="114"/>
    </location>
</feature>
<gene>
    <name evidence="2" type="ORF">D3M95_03205</name>
</gene>
<reference evidence="2 3" key="1">
    <citation type="submission" date="2018-09" db="EMBL/GenBank/DDBJ databases">
        <title>Optimization and identification of Corynebacterium falsenii FN1-14 from fish paste.</title>
        <authorList>
            <person name="Daroonpunt R."/>
            <person name="Tanasupawat S."/>
        </authorList>
    </citation>
    <scope>NUCLEOTIDE SEQUENCE [LARGE SCALE GENOMIC DNA]</scope>
    <source>
        <strain evidence="2 3">FN1-14</strain>
    </source>
</reference>
<comment type="caution">
    <text evidence="2">The sequence shown here is derived from an EMBL/GenBank/DDBJ whole genome shotgun (WGS) entry which is preliminary data.</text>
</comment>
<name>A0A418Q9J4_9CORY</name>
<protein>
    <submittedName>
        <fullName evidence="2">Na+/H+ antiporter subunit G</fullName>
    </submittedName>
</protein>